<accession>A0A699XJ87</accession>
<keyword evidence="1" id="KW-0812">Transmembrane</keyword>
<feature type="non-terminal residue" evidence="2">
    <location>
        <position position="66"/>
    </location>
</feature>
<gene>
    <name evidence="2" type="ORF">Tci_928523</name>
</gene>
<feature type="transmembrane region" description="Helical" evidence="1">
    <location>
        <begin position="12"/>
        <end position="30"/>
    </location>
</feature>
<organism evidence="2">
    <name type="scientific">Tanacetum cinerariifolium</name>
    <name type="common">Dalmatian daisy</name>
    <name type="synonym">Chrysanthemum cinerariifolium</name>
    <dbReference type="NCBI Taxonomy" id="118510"/>
    <lineage>
        <taxon>Eukaryota</taxon>
        <taxon>Viridiplantae</taxon>
        <taxon>Streptophyta</taxon>
        <taxon>Embryophyta</taxon>
        <taxon>Tracheophyta</taxon>
        <taxon>Spermatophyta</taxon>
        <taxon>Magnoliopsida</taxon>
        <taxon>eudicotyledons</taxon>
        <taxon>Gunneridae</taxon>
        <taxon>Pentapetalae</taxon>
        <taxon>asterids</taxon>
        <taxon>campanulids</taxon>
        <taxon>Asterales</taxon>
        <taxon>Asteraceae</taxon>
        <taxon>Asteroideae</taxon>
        <taxon>Anthemideae</taxon>
        <taxon>Anthemidinae</taxon>
        <taxon>Tanacetum</taxon>
    </lineage>
</organism>
<keyword evidence="1" id="KW-0472">Membrane</keyword>
<sequence length="66" mass="7700">MMRGTNSVGTAYHSAFLLLLGTTYIGRNGIRQQYLFFKSSGVLRVAYLWIHRDLQLEELRRSSRIH</sequence>
<keyword evidence="1" id="KW-1133">Transmembrane helix</keyword>
<evidence type="ECO:0000256" key="1">
    <source>
        <dbReference type="SAM" id="Phobius"/>
    </source>
</evidence>
<reference evidence="2" key="1">
    <citation type="journal article" date="2019" name="Sci. Rep.">
        <title>Draft genome of Tanacetum cinerariifolium, the natural source of mosquito coil.</title>
        <authorList>
            <person name="Yamashiro T."/>
            <person name="Shiraishi A."/>
            <person name="Satake H."/>
            <person name="Nakayama K."/>
        </authorList>
    </citation>
    <scope>NUCLEOTIDE SEQUENCE</scope>
</reference>
<proteinExistence type="predicted"/>
<dbReference type="EMBL" id="BKCJ011830834">
    <property type="protein sequence ID" value="GFD56554.1"/>
    <property type="molecule type" value="Genomic_DNA"/>
</dbReference>
<name>A0A699XJ87_TANCI</name>
<comment type="caution">
    <text evidence="2">The sequence shown here is derived from an EMBL/GenBank/DDBJ whole genome shotgun (WGS) entry which is preliminary data.</text>
</comment>
<protein>
    <submittedName>
        <fullName evidence="2">Uncharacterized protein</fullName>
    </submittedName>
</protein>
<evidence type="ECO:0000313" key="2">
    <source>
        <dbReference type="EMBL" id="GFD56554.1"/>
    </source>
</evidence>
<dbReference type="AlphaFoldDB" id="A0A699XJ87"/>